<evidence type="ECO:0000256" key="5">
    <source>
        <dbReference type="ARBA" id="ARBA00022741"/>
    </source>
</evidence>
<dbReference type="PANTHER" id="PTHR40765">
    <property type="entry name" value="ESX-2 SECRETION SYSTEM ATPASE ECCB2"/>
    <property type="match status" value="1"/>
</dbReference>
<keyword evidence="9 10" id="KW-0472">Membrane</keyword>
<dbReference type="InterPro" id="IPR044857">
    <property type="entry name" value="T7SS_EccB_R1"/>
</dbReference>
<sequence length="450" mass="46249">MTTRAQVSGYRFGLARAEHALVRRDARMVHDPMRSQVRALVAGAVLAVLVVAGAGVYGLIRPAPTVGDARIVAGPDGGLFVPIDGTMHPVLNVASARLVVGGPAAVKSVSARSLREYPRGATLGIVGAPASLPEPGSDGASAWTVCDGPDGTTILAGEPTSSPAAPNVGAVVARGNRMWLLYDDHGVPVRARIDLARVEVLRALGLENAGARTVSAALLDTFPERPALTVPDIDRRGTGPLGLPVGSVIRTSTVDRSVVYRVVLGDGVQQIPATAADMLLAADPTGSAEIRDVAPGELTTVPVVDRLPLGRFPTAAPVLTDRSVLCRSWSRARGDRSAVESLTAVDALPSAGAPVILASADGLGPAADAVYVEPGTAEHVVVTGSRPDSALATQRFIVADTGVRYRVAGDDAATSLGLDDEPSRIPWTVLSLLPEGPELSRSAALVARDG</sequence>
<feature type="transmembrane region" description="Helical" evidence="10">
    <location>
        <begin position="37"/>
        <end position="60"/>
    </location>
</feature>
<keyword evidence="6" id="KW-0378">Hydrolase</keyword>
<evidence type="ECO:0000313" key="11">
    <source>
        <dbReference type="EMBL" id="GEE03706.1"/>
    </source>
</evidence>
<evidence type="ECO:0000256" key="9">
    <source>
        <dbReference type="ARBA" id="ARBA00023136"/>
    </source>
</evidence>
<evidence type="ECO:0000256" key="10">
    <source>
        <dbReference type="SAM" id="Phobius"/>
    </source>
</evidence>
<dbReference type="GO" id="GO:0005886">
    <property type="term" value="C:plasma membrane"/>
    <property type="evidence" value="ECO:0007669"/>
    <property type="project" value="UniProtKB-SubCell"/>
</dbReference>
<keyword evidence="4 10" id="KW-0812">Transmembrane</keyword>
<dbReference type="AlphaFoldDB" id="A0A7I9VEC7"/>
<keyword evidence="8 10" id="KW-1133">Transmembrane helix</keyword>
<dbReference type="Proteomes" id="UP000444960">
    <property type="component" value="Unassembled WGS sequence"/>
</dbReference>
<evidence type="ECO:0008006" key="13">
    <source>
        <dbReference type="Google" id="ProtNLM"/>
    </source>
</evidence>
<keyword evidence="12" id="KW-1185">Reference proteome</keyword>
<dbReference type="GO" id="GO:0016787">
    <property type="term" value="F:hydrolase activity"/>
    <property type="evidence" value="ECO:0007669"/>
    <property type="project" value="UniProtKB-KW"/>
</dbReference>
<dbReference type="GO" id="GO:0005576">
    <property type="term" value="C:extracellular region"/>
    <property type="evidence" value="ECO:0007669"/>
    <property type="project" value="TreeGrafter"/>
</dbReference>
<evidence type="ECO:0000256" key="8">
    <source>
        <dbReference type="ARBA" id="ARBA00022989"/>
    </source>
</evidence>
<evidence type="ECO:0000256" key="4">
    <source>
        <dbReference type="ARBA" id="ARBA00022692"/>
    </source>
</evidence>
<keyword evidence="5" id="KW-0547">Nucleotide-binding</keyword>
<evidence type="ECO:0000256" key="6">
    <source>
        <dbReference type="ARBA" id="ARBA00022801"/>
    </source>
</evidence>
<accession>A0A7I9VEC7</accession>
<dbReference type="InterPro" id="IPR007795">
    <property type="entry name" value="T7SS_EccB"/>
</dbReference>
<dbReference type="GO" id="GO:0005524">
    <property type="term" value="F:ATP binding"/>
    <property type="evidence" value="ECO:0007669"/>
    <property type="project" value="UniProtKB-KW"/>
</dbReference>
<evidence type="ECO:0000256" key="7">
    <source>
        <dbReference type="ARBA" id="ARBA00022840"/>
    </source>
</evidence>
<comment type="subcellular location">
    <subcellularLocation>
        <location evidence="1">Cell membrane</location>
        <topology evidence="1">Single-pass membrane protein</topology>
    </subcellularLocation>
</comment>
<evidence type="ECO:0000313" key="12">
    <source>
        <dbReference type="Proteomes" id="UP000444960"/>
    </source>
</evidence>
<dbReference type="Gene3D" id="2.40.50.910">
    <property type="entry name" value="Type VII secretion system EccB, repeat 3 domain"/>
    <property type="match status" value="1"/>
</dbReference>
<reference evidence="12" key="1">
    <citation type="submission" date="2019-06" db="EMBL/GenBank/DDBJ databases">
        <title>Gordonia isolated from sludge of a wastewater treatment plant.</title>
        <authorList>
            <person name="Tamura T."/>
            <person name="Aoyama K."/>
            <person name="Kang Y."/>
            <person name="Saito S."/>
            <person name="Akiyama N."/>
            <person name="Yazawa K."/>
            <person name="Gonoi T."/>
            <person name="Mikami Y."/>
        </authorList>
    </citation>
    <scope>NUCLEOTIDE SEQUENCE [LARGE SCALE GENOMIC DNA]</scope>
    <source>
        <strain evidence="12">NBRC 107696</strain>
    </source>
</reference>
<evidence type="ECO:0000256" key="3">
    <source>
        <dbReference type="ARBA" id="ARBA00022475"/>
    </source>
</evidence>
<name>A0A7I9VEC7_9ACTN</name>
<gene>
    <name evidence="11" type="ORF">nbrc107696_41520</name>
</gene>
<evidence type="ECO:0000256" key="2">
    <source>
        <dbReference type="ARBA" id="ARBA00008149"/>
    </source>
</evidence>
<dbReference type="Gene3D" id="3.30.2390.20">
    <property type="entry name" value="Type VII secretion system EccB, repeat 1 domain"/>
    <property type="match status" value="1"/>
</dbReference>
<comment type="caution">
    <text evidence="11">The sequence shown here is derived from an EMBL/GenBank/DDBJ whole genome shotgun (WGS) entry which is preliminary data.</text>
</comment>
<dbReference type="NCBIfam" id="TIGR03919">
    <property type="entry name" value="T7SS_EccB"/>
    <property type="match status" value="1"/>
</dbReference>
<organism evidence="11 12">
    <name type="scientific">Gordonia spumicola</name>
    <dbReference type="NCBI Taxonomy" id="589161"/>
    <lineage>
        <taxon>Bacteria</taxon>
        <taxon>Bacillati</taxon>
        <taxon>Actinomycetota</taxon>
        <taxon>Actinomycetes</taxon>
        <taxon>Mycobacteriales</taxon>
        <taxon>Gordoniaceae</taxon>
        <taxon>Gordonia</taxon>
    </lineage>
</organism>
<dbReference type="EMBL" id="BJOV01000005">
    <property type="protein sequence ID" value="GEE03706.1"/>
    <property type="molecule type" value="Genomic_DNA"/>
</dbReference>
<dbReference type="RefSeq" id="WP_267130337.1">
    <property type="nucleotide sequence ID" value="NZ_BJOV01000005.1"/>
</dbReference>
<comment type="similarity">
    <text evidence="2">Belongs to the EccB family.</text>
</comment>
<protein>
    <recommendedName>
        <fullName evidence="13">Type VII secretion protein EccB</fullName>
    </recommendedName>
</protein>
<keyword evidence="3" id="KW-1003">Cell membrane</keyword>
<proteinExistence type="inferred from homology"/>
<dbReference type="Pfam" id="PF05108">
    <property type="entry name" value="T7SS_ESX1_EccB"/>
    <property type="match status" value="1"/>
</dbReference>
<dbReference type="PANTHER" id="PTHR40765:SF2">
    <property type="entry name" value="ESX-2 SECRETION SYSTEM ATPASE ECCB2"/>
    <property type="match status" value="1"/>
</dbReference>
<dbReference type="InterPro" id="IPR042485">
    <property type="entry name" value="T7SS_EccB_R3"/>
</dbReference>
<keyword evidence="7" id="KW-0067">ATP-binding</keyword>
<evidence type="ECO:0000256" key="1">
    <source>
        <dbReference type="ARBA" id="ARBA00004162"/>
    </source>
</evidence>